<keyword evidence="1" id="KW-1133">Transmembrane helix</keyword>
<dbReference type="AlphaFoldDB" id="A0A917GZ88"/>
<evidence type="ECO:0000256" key="1">
    <source>
        <dbReference type="SAM" id="Phobius"/>
    </source>
</evidence>
<gene>
    <name evidence="2" type="ORF">GCM10011398_02050</name>
</gene>
<evidence type="ECO:0000313" key="2">
    <source>
        <dbReference type="EMBL" id="GGG62323.1"/>
    </source>
</evidence>
<comment type="caution">
    <text evidence="2">The sequence shown here is derived from an EMBL/GenBank/DDBJ whole genome shotgun (WGS) entry which is preliminary data.</text>
</comment>
<accession>A0A917GZ88</accession>
<proteinExistence type="predicted"/>
<keyword evidence="1" id="KW-0812">Transmembrane</keyword>
<sequence>MEKRVIRVKGGGEVELYYLSLYVPPIYIIELFNYFPMYSFIVKVYRKLSYL</sequence>
<organism evidence="2 3">
    <name type="scientific">Virgibacillus oceani</name>
    <dbReference type="NCBI Taxonomy" id="1479511"/>
    <lineage>
        <taxon>Bacteria</taxon>
        <taxon>Bacillati</taxon>
        <taxon>Bacillota</taxon>
        <taxon>Bacilli</taxon>
        <taxon>Bacillales</taxon>
        <taxon>Bacillaceae</taxon>
        <taxon>Virgibacillus</taxon>
    </lineage>
</organism>
<reference evidence="2" key="2">
    <citation type="submission" date="2020-09" db="EMBL/GenBank/DDBJ databases">
        <authorList>
            <person name="Sun Q."/>
            <person name="Zhou Y."/>
        </authorList>
    </citation>
    <scope>NUCLEOTIDE SEQUENCE</scope>
    <source>
        <strain evidence="2">CGMCC 1.12754</strain>
    </source>
</reference>
<keyword evidence="1" id="KW-0472">Membrane</keyword>
<protein>
    <submittedName>
        <fullName evidence="2">Uncharacterized protein</fullName>
    </submittedName>
</protein>
<evidence type="ECO:0000313" key="3">
    <source>
        <dbReference type="Proteomes" id="UP000622860"/>
    </source>
</evidence>
<dbReference type="Proteomes" id="UP000622860">
    <property type="component" value="Unassembled WGS sequence"/>
</dbReference>
<keyword evidence="3" id="KW-1185">Reference proteome</keyword>
<name>A0A917GZ88_9BACI</name>
<feature type="transmembrane region" description="Helical" evidence="1">
    <location>
        <begin position="26"/>
        <end position="45"/>
    </location>
</feature>
<reference evidence="2" key="1">
    <citation type="journal article" date="2014" name="Int. J. Syst. Evol. Microbiol.">
        <title>Complete genome sequence of Corynebacterium casei LMG S-19264T (=DSM 44701T), isolated from a smear-ripened cheese.</title>
        <authorList>
            <consortium name="US DOE Joint Genome Institute (JGI-PGF)"/>
            <person name="Walter F."/>
            <person name="Albersmeier A."/>
            <person name="Kalinowski J."/>
            <person name="Ruckert C."/>
        </authorList>
    </citation>
    <scope>NUCLEOTIDE SEQUENCE</scope>
    <source>
        <strain evidence="2">CGMCC 1.12754</strain>
    </source>
</reference>
<dbReference type="EMBL" id="BMFR01000001">
    <property type="protein sequence ID" value="GGG62323.1"/>
    <property type="molecule type" value="Genomic_DNA"/>
</dbReference>